<dbReference type="HAMAP" id="MF_01217">
    <property type="entry name" value="Acyl_carrier"/>
    <property type="match status" value="1"/>
</dbReference>
<keyword evidence="1 7" id="KW-0596">Phosphopantetheine</keyword>
<dbReference type="GO" id="GO:0000036">
    <property type="term" value="F:acyl carrier activity"/>
    <property type="evidence" value="ECO:0007669"/>
    <property type="project" value="UniProtKB-UniRule"/>
</dbReference>
<dbReference type="PANTHER" id="PTHR20863:SF76">
    <property type="entry name" value="CARRIER DOMAIN-CONTAINING PROTEIN"/>
    <property type="match status" value="1"/>
</dbReference>
<keyword evidence="2 7" id="KW-0444">Lipid biosynthesis</keyword>
<reference evidence="9 10" key="1">
    <citation type="submission" date="2018-06" db="EMBL/GenBank/DDBJ databases">
        <title>Streptacidiphilus pinicola sp. nov., isolated from pine grove soil.</title>
        <authorList>
            <person name="Roh S.G."/>
            <person name="Park S."/>
            <person name="Kim M.-K."/>
            <person name="Yun B.-R."/>
            <person name="Park J."/>
            <person name="Kim M.J."/>
            <person name="Kim Y.S."/>
            <person name="Kim S.B."/>
        </authorList>
    </citation>
    <scope>NUCLEOTIDE SEQUENCE [LARGE SCALE GENOMIC DNA]</scope>
    <source>
        <strain evidence="9 10">MMS16-CNU450</strain>
    </source>
</reference>
<dbReference type="EMBL" id="QKYN01000035">
    <property type="protein sequence ID" value="RAG86006.1"/>
    <property type="molecule type" value="Genomic_DNA"/>
</dbReference>
<dbReference type="AlphaFoldDB" id="A0A2X0J6W5"/>
<evidence type="ECO:0000256" key="7">
    <source>
        <dbReference type="HAMAP-Rule" id="MF_01217"/>
    </source>
</evidence>
<dbReference type="RefSeq" id="WP_111500321.1">
    <property type="nucleotide sequence ID" value="NZ_QKYN01000035.1"/>
</dbReference>
<keyword evidence="10" id="KW-1185">Reference proteome</keyword>
<keyword evidence="5 7" id="KW-0443">Lipid metabolism</keyword>
<dbReference type="GO" id="GO:0000035">
    <property type="term" value="F:acyl binding"/>
    <property type="evidence" value="ECO:0007669"/>
    <property type="project" value="TreeGrafter"/>
</dbReference>
<comment type="function">
    <text evidence="7">Carrier of the growing fatty acid chain in fatty acid biosynthesis.</text>
</comment>
<dbReference type="Proteomes" id="UP000248889">
    <property type="component" value="Unassembled WGS sequence"/>
</dbReference>
<proteinExistence type="inferred from homology"/>
<dbReference type="InterPro" id="IPR003231">
    <property type="entry name" value="ACP"/>
</dbReference>
<comment type="similarity">
    <text evidence="7">Belongs to the acyl carrier protein (ACP) family.</text>
</comment>
<evidence type="ECO:0000256" key="3">
    <source>
        <dbReference type="ARBA" id="ARBA00022553"/>
    </source>
</evidence>
<name>A0A2X0J6W5_9ACTN</name>
<dbReference type="InterPro" id="IPR009081">
    <property type="entry name" value="PP-bd_ACP"/>
</dbReference>
<comment type="pathway">
    <text evidence="7">Lipid metabolism; fatty acid biosynthesis.</text>
</comment>
<evidence type="ECO:0000256" key="6">
    <source>
        <dbReference type="ARBA" id="ARBA00023160"/>
    </source>
</evidence>
<organism evidence="9 10">
    <name type="scientific">Streptacidiphilus pinicola</name>
    <dbReference type="NCBI Taxonomy" id="2219663"/>
    <lineage>
        <taxon>Bacteria</taxon>
        <taxon>Bacillati</taxon>
        <taxon>Actinomycetota</taxon>
        <taxon>Actinomycetes</taxon>
        <taxon>Kitasatosporales</taxon>
        <taxon>Streptomycetaceae</taxon>
        <taxon>Streptacidiphilus</taxon>
    </lineage>
</organism>
<keyword evidence="4 7" id="KW-0276">Fatty acid metabolism</keyword>
<keyword evidence="6 7" id="KW-0275">Fatty acid biosynthesis</keyword>
<dbReference type="NCBIfam" id="NF002147">
    <property type="entry name" value="PRK00982.1-1"/>
    <property type="match status" value="1"/>
</dbReference>
<dbReference type="OrthoDB" id="3392378at2"/>
<feature type="domain" description="Carrier" evidence="8">
    <location>
        <begin position="4"/>
        <end position="79"/>
    </location>
</feature>
<dbReference type="PROSITE" id="PS50075">
    <property type="entry name" value="CARRIER"/>
    <property type="match status" value="1"/>
</dbReference>
<keyword evidence="7" id="KW-0963">Cytoplasm</keyword>
<comment type="caution">
    <text evidence="9">The sequence shown here is derived from an EMBL/GenBank/DDBJ whole genome shotgun (WGS) entry which is preliminary data.</text>
</comment>
<dbReference type="GO" id="GO:0005829">
    <property type="term" value="C:cytosol"/>
    <property type="evidence" value="ECO:0007669"/>
    <property type="project" value="TreeGrafter"/>
</dbReference>
<feature type="modified residue" description="O-(pantetheine 4'-phosphoryl)serine" evidence="7">
    <location>
        <position position="39"/>
    </location>
</feature>
<dbReference type="GO" id="GO:0016020">
    <property type="term" value="C:membrane"/>
    <property type="evidence" value="ECO:0007669"/>
    <property type="project" value="GOC"/>
</dbReference>
<evidence type="ECO:0000313" key="9">
    <source>
        <dbReference type="EMBL" id="RAG86006.1"/>
    </source>
</evidence>
<gene>
    <name evidence="7" type="primary">acpP</name>
    <name evidence="9" type="ORF">DN069_08870</name>
</gene>
<comment type="PTM">
    <text evidence="7">4'-phosphopantetheine is transferred from CoA to a specific serine of apo-ACP by AcpS. This modification is essential for activity because fatty acids are bound in thioester linkage to the sulfhydryl of the prosthetic group.</text>
</comment>
<dbReference type="Pfam" id="PF00550">
    <property type="entry name" value="PP-binding"/>
    <property type="match status" value="1"/>
</dbReference>
<dbReference type="UniPathway" id="UPA00094"/>
<keyword evidence="3 7" id="KW-0597">Phosphoprotein</keyword>
<evidence type="ECO:0000256" key="1">
    <source>
        <dbReference type="ARBA" id="ARBA00022450"/>
    </source>
</evidence>
<evidence type="ECO:0000256" key="4">
    <source>
        <dbReference type="ARBA" id="ARBA00022832"/>
    </source>
</evidence>
<dbReference type="PANTHER" id="PTHR20863">
    <property type="entry name" value="ACYL CARRIER PROTEIN"/>
    <property type="match status" value="1"/>
</dbReference>
<evidence type="ECO:0000259" key="8">
    <source>
        <dbReference type="PROSITE" id="PS50075"/>
    </source>
</evidence>
<comment type="subcellular location">
    <subcellularLocation>
        <location evidence="7">Cytoplasm</location>
    </subcellularLocation>
</comment>
<sequence>MNDEEIREGLAAILQEVAGTDPAEVEMDKSFVNDLDVDSLLMVEVVVAAEERFEVSISEDDLKEGSTVGDLVRSIQGVLAAAV</sequence>
<accession>A0A2X0J6W5</accession>
<protein>
    <recommendedName>
        <fullName evidence="7">Acyl carrier protein</fullName>
        <shortName evidence="7">ACP</shortName>
    </recommendedName>
</protein>
<evidence type="ECO:0000256" key="2">
    <source>
        <dbReference type="ARBA" id="ARBA00022516"/>
    </source>
</evidence>
<dbReference type="SUPFAM" id="SSF47336">
    <property type="entry name" value="ACP-like"/>
    <property type="match status" value="1"/>
</dbReference>
<evidence type="ECO:0000313" key="10">
    <source>
        <dbReference type="Proteomes" id="UP000248889"/>
    </source>
</evidence>
<evidence type="ECO:0000256" key="5">
    <source>
        <dbReference type="ARBA" id="ARBA00023098"/>
    </source>
</evidence>
<dbReference type="InterPro" id="IPR036736">
    <property type="entry name" value="ACP-like_sf"/>
</dbReference>
<dbReference type="Gene3D" id="1.10.1200.10">
    <property type="entry name" value="ACP-like"/>
    <property type="match status" value="1"/>
</dbReference>
<dbReference type="GO" id="GO:0009245">
    <property type="term" value="P:lipid A biosynthetic process"/>
    <property type="evidence" value="ECO:0007669"/>
    <property type="project" value="TreeGrafter"/>
</dbReference>